<gene>
    <name evidence="1" type="ORF">GLUCOINTEAF2_0203689</name>
</gene>
<proteinExistence type="predicted"/>
<accession>A0A0C1RWE2</accession>
<evidence type="ECO:0000313" key="2">
    <source>
        <dbReference type="Proteomes" id="UP000031553"/>
    </source>
</evidence>
<sequence>MINVLHAAFDTGADQTPGRIRSELVVIDHGGCFKLPREMARSETAGNIVSLFPGARRRYWRAKQTFFLPAKTPGLFSPYLMVARAFVLVQPGCQAGHGQDAALAFDWHVRPVRSFRRGVLLGRPDDVPSPLTEEIRYIRRHGRDDRRLLVRVVSLGNADPAQFSSELRLKICPEFVNARSQPLRVKRPHMPLFRDHDIEQGVMDMGMGIAACWRVDQIGLARPRVPRLNRRARGVMPE</sequence>
<dbReference type="EMBL" id="JUFX02000009">
    <property type="protein sequence ID" value="KPH88748.1"/>
    <property type="molecule type" value="Genomic_DNA"/>
</dbReference>
<dbReference type="AlphaFoldDB" id="A0A0C1RWE2"/>
<reference evidence="1 2" key="1">
    <citation type="submission" date="2015-07" db="EMBL/GenBank/DDBJ databases">
        <title>Draft Genome Sequence of Komagataeibacter intermedius Strain AF2, Isolated from Kombucha Tea.</title>
        <authorList>
            <person name="Santos R.A."/>
            <person name="Berretta A.A."/>
            <person name="Barud H.S."/>
            <person name="Ribeiro S.J."/>
            <person name="Gonzalez-Garcia L.N."/>
            <person name="Zucchi T.D."/>
            <person name="Goldman G.H."/>
            <person name="Riano-Pachon D.M."/>
        </authorList>
    </citation>
    <scope>NUCLEOTIDE SEQUENCE [LARGE SCALE GENOMIC DNA]</scope>
    <source>
        <strain evidence="1 2">AF2</strain>
    </source>
</reference>
<organism evidence="1 2">
    <name type="scientific">Komagataeibacter intermedius AF2</name>
    <dbReference type="NCBI Taxonomy" id="1458464"/>
    <lineage>
        <taxon>Bacteria</taxon>
        <taxon>Pseudomonadati</taxon>
        <taxon>Pseudomonadota</taxon>
        <taxon>Alphaproteobacteria</taxon>
        <taxon>Acetobacterales</taxon>
        <taxon>Acetobacteraceae</taxon>
        <taxon>Komagataeibacter</taxon>
    </lineage>
</organism>
<name>A0A0C1RWE2_9PROT</name>
<comment type="caution">
    <text evidence="1">The sequence shown here is derived from an EMBL/GenBank/DDBJ whole genome shotgun (WGS) entry which is preliminary data.</text>
</comment>
<protein>
    <submittedName>
        <fullName evidence="1">Uncharacterized protein</fullName>
    </submittedName>
</protein>
<evidence type="ECO:0000313" key="1">
    <source>
        <dbReference type="EMBL" id="KPH88748.1"/>
    </source>
</evidence>
<dbReference type="Proteomes" id="UP000031553">
    <property type="component" value="Unassembled WGS sequence"/>
</dbReference>